<comment type="subcellular location">
    <subcellularLocation>
        <location evidence="1">Nucleus</location>
    </subcellularLocation>
</comment>
<dbReference type="GO" id="GO:0044778">
    <property type="term" value="P:meiotic DNA integrity checkpoint signaling"/>
    <property type="evidence" value="ECO:0007669"/>
    <property type="project" value="TreeGrafter"/>
</dbReference>
<dbReference type="Ensembl" id="ENSEBUT00000018903.1">
    <property type="protein sequence ID" value="ENSEBUP00000018326.1"/>
    <property type="gene ID" value="ENSEBUG00000011437.1"/>
</dbReference>
<dbReference type="GO" id="GO:0030896">
    <property type="term" value="C:checkpoint clamp complex"/>
    <property type="evidence" value="ECO:0007669"/>
    <property type="project" value="InterPro"/>
</dbReference>
<evidence type="ECO:0000313" key="5">
    <source>
        <dbReference type="Ensembl" id="ENSEBUP00000018326.1"/>
    </source>
</evidence>
<evidence type="ECO:0000256" key="3">
    <source>
        <dbReference type="ARBA" id="ARBA00023242"/>
    </source>
</evidence>
<dbReference type="GO" id="GO:0035861">
    <property type="term" value="C:site of double-strand break"/>
    <property type="evidence" value="ECO:0007669"/>
    <property type="project" value="TreeGrafter"/>
</dbReference>
<dbReference type="GO" id="GO:0031573">
    <property type="term" value="P:mitotic intra-S DNA damage checkpoint signaling"/>
    <property type="evidence" value="ECO:0007669"/>
    <property type="project" value="TreeGrafter"/>
</dbReference>
<dbReference type="GO" id="GO:0000724">
    <property type="term" value="P:double-strand break repair via homologous recombination"/>
    <property type="evidence" value="ECO:0007669"/>
    <property type="project" value="TreeGrafter"/>
</dbReference>
<dbReference type="GO" id="GO:0005730">
    <property type="term" value="C:nucleolus"/>
    <property type="evidence" value="ECO:0007669"/>
    <property type="project" value="InterPro"/>
</dbReference>
<evidence type="ECO:0000256" key="1">
    <source>
        <dbReference type="ARBA" id="ARBA00004123"/>
    </source>
</evidence>
<proteinExistence type="inferred from homology"/>
<reference evidence="5" key="2">
    <citation type="submission" date="2025-09" db="UniProtKB">
        <authorList>
            <consortium name="Ensembl"/>
        </authorList>
    </citation>
    <scope>IDENTIFICATION</scope>
</reference>
<sequence>MRFRGKLVDVACVASFTRVLNTIAKLTKTCTLHLSSDKLYFIVSDRAVNGGVTIWCELVQDNFFEEYQMDGLSVEFNDIYLDIPPDSIARALKTAQSAKSVKIKLTKKHCPYLTLDVELASLMSHSRVVTHDIPVQVVPHQLWGDHKEPSVPDFDVLQANQSGEMNLEINTEILSVTTYFKDLGNPPWASENWSQDRCQARDPKAMAQAKVDTKKLLQFVAGQQINADKAVCNIVDKKLLHFILLHEDVTLQYFLPAVTT</sequence>
<dbReference type="GeneTree" id="ENSGT00390000000706"/>
<organism evidence="5 6">
    <name type="scientific">Eptatretus burgeri</name>
    <name type="common">Inshore hagfish</name>
    <dbReference type="NCBI Taxonomy" id="7764"/>
    <lineage>
        <taxon>Eukaryota</taxon>
        <taxon>Metazoa</taxon>
        <taxon>Chordata</taxon>
        <taxon>Craniata</taxon>
        <taxon>Vertebrata</taxon>
        <taxon>Cyclostomata</taxon>
        <taxon>Myxini</taxon>
        <taxon>Myxiniformes</taxon>
        <taxon>Myxinidae</taxon>
        <taxon>Eptatretinae</taxon>
        <taxon>Eptatretus</taxon>
    </lineage>
</organism>
<dbReference type="SUPFAM" id="SSF55979">
    <property type="entry name" value="DNA clamp"/>
    <property type="match status" value="1"/>
</dbReference>
<dbReference type="Gene3D" id="3.70.10.10">
    <property type="match status" value="2"/>
</dbReference>
<protein>
    <recommendedName>
        <fullName evidence="4">Checkpoint protein</fullName>
    </recommendedName>
</protein>
<dbReference type="Proteomes" id="UP000694388">
    <property type="component" value="Unplaced"/>
</dbReference>
<dbReference type="InterPro" id="IPR016580">
    <property type="entry name" value="HUS1"/>
</dbReference>
<dbReference type="Pfam" id="PF04005">
    <property type="entry name" value="Hus1"/>
    <property type="match status" value="2"/>
</dbReference>
<dbReference type="InterPro" id="IPR007150">
    <property type="entry name" value="HUS1/Mec3"/>
</dbReference>
<evidence type="ECO:0000313" key="6">
    <source>
        <dbReference type="Proteomes" id="UP000694388"/>
    </source>
</evidence>
<dbReference type="GO" id="GO:0033314">
    <property type="term" value="P:mitotic DNA replication checkpoint signaling"/>
    <property type="evidence" value="ECO:0007669"/>
    <property type="project" value="TreeGrafter"/>
</dbReference>
<dbReference type="AlphaFoldDB" id="A0A8C4QNT7"/>
<dbReference type="PANTHER" id="PTHR12900:SF0">
    <property type="entry name" value="CHECKPOINT PROTEIN"/>
    <property type="match status" value="1"/>
</dbReference>
<dbReference type="PANTHER" id="PTHR12900">
    <property type="entry name" value="MITOTIC AND DNA DAMAGE CHECKPOINT PROTEIN HUS1"/>
    <property type="match status" value="1"/>
</dbReference>
<keyword evidence="3" id="KW-0539">Nucleus</keyword>
<reference evidence="5" key="1">
    <citation type="submission" date="2025-08" db="UniProtKB">
        <authorList>
            <consortium name="Ensembl"/>
        </authorList>
    </citation>
    <scope>IDENTIFICATION</scope>
</reference>
<dbReference type="GO" id="GO:0000723">
    <property type="term" value="P:telomere maintenance"/>
    <property type="evidence" value="ECO:0007669"/>
    <property type="project" value="TreeGrafter"/>
</dbReference>
<keyword evidence="6" id="KW-1185">Reference proteome</keyword>
<comment type="similarity">
    <text evidence="2 4">Belongs to the HUS1 family.</text>
</comment>
<dbReference type="OMA" id="VCWMRLE"/>
<dbReference type="GO" id="GO:0006289">
    <property type="term" value="P:nucleotide-excision repair"/>
    <property type="evidence" value="ECO:0007669"/>
    <property type="project" value="TreeGrafter"/>
</dbReference>
<name>A0A8C4QNT7_EPTBU</name>
<evidence type="ECO:0000256" key="2">
    <source>
        <dbReference type="ARBA" id="ARBA00005563"/>
    </source>
</evidence>
<accession>A0A8C4QNT7</accession>
<dbReference type="InterPro" id="IPR046938">
    <property type="entry name" value="DNA_clamp_sf"/>
</dbReference>
<evidence type="ECO:0000256" key="4">
    <source>
        <dbReference type="PIRNR" id="PIRNR011312"/>
    </source>
</evidence>
<dbReference type="PIRSF" id="PIRSF011312">
    <property type="entry name" value="Cell_cycle_HUS1"/>
    <property type="match status" value="1"/>
</dbReference>